<evidence type="ECO:0000313" key="2">
    <source>
        <dbReference type="Proteomes" id="UP001153148"/>
    </source>
</evidence>
<reference evidence="1" key="1">
    <citation type="submission" date="2021-03" db="EMBL/GenBank/DDBJ databases">
        <authorList>
            <person name="Tran Van P."/>
        </authorList>
    </citation>
    <scope>NUCLEOTIDE SEQUENCE</scope>
</reference>
<dbReference type="Proteomes" id="UP001153148">
    <property type="component" value="Unassembled WGS sequence"/>
</dbReference>
<keyword evidence="2" id="KW-1185">Reference proteome</keyword>
<name>A0ABN7P464_TIMPD</name>
<proteinExistence type="predicted"/>
<accession>A0ABN7P464</accession>
<dbReference type="EMBL" id="CAJPIN010021618">
    <property type="protein sequence ID" value="CAG2062663.1"/>
    <property type="molecule type" value="Genomic_DNA"/>
</dbReference>
<comment type="caution">
    <text evidence="1">The sequence shown here is derived from an EMBL/GenBank/DDBJ whole genome shotgun (WGS) entry which is preliminary data.</text>
</comment>
<gene>
    <name evidence="1" type="ORF">TPAB3V08_LOCUS9613</name>
</gene>
<protein>
    <submittedName>
        <fullName evidence="1">Uncharacterized protein</fullName>
    </submittedName>
</protein>
<organism evidence="1 2">
    <name type="scientific">Timema podura</name>
    <name type="common">Walking stick</name>
    <dbReference type="NCBI Taxonomy" id="61482"/>
    <lineage>
        <taxon>Eukaryota</taxon>
        <taxon>Metazoa</taxon>
        <taxon>Ecdysozoa</taxon>
        <taxon>Arthropoda</taxon>
        <taxon>Hexapoda</taxon>
        <taxon>Insecta</taxon>
        <taxon>Pterygota</taxon>
        <taxon>Neoptera</taxon>
        <taxon>Polyneoptera</taxon>
        <taxon>Phasmatodea</taxon>
        <taxon>Timematodea</taxon>
        <taxon>Timematoidea</taxon>
        <taxon>Timematidae</taxon>
        <taxon>Timema</taxon>
    </lineage>
</organism>
<sequence>MVAMVTNMEISHLTTLYL</sequence>
<evidence type="ECO:0000313" key="1">
    <source>
        <dbReference type="EMBL" id="CAG2062663.1"/>
    </source>
</evidence>